<dbReference type="Pfam" id="PF20238">
    <property type="entry name" value="BIM1-like_dom"/>
    <property type="match status" value="1"/>
</dbReference>
<evidence type="ECO:0000313" key="10">
    <source>
        <dbReference type="Proteomes" id="UP001274830"/>
    </source>
</evidence>
<dbReference type="AlphaFoldDB" id="A0AAE0WSG0"/>
<evidence type="ECO:0000256" key="7">
    <source>
        <dbReference type="ARBA" id="ARBA00023288"/>
    </source>
</evidence>
<evidence type="ECO:0000259" key="8">
    <source>
        <dbReference type="Pfam" id="PF20238"/>
    </source>
</evidence>
<dbReference type="InterPro" id="IPR046936">
    <property type="entry name" value="BIM1-like"/>
</dbReference>
<protein>
    <recommendedName>
        <fullName evidence="8">Copper acquisition factor BIM1-like domain-containing protein</fullName>
    </recommendedName>
</protein>
<gene>
    <name evidence="9" type="ORF">LTR78_003156</name>
</gene>
<sequence>MSHPVVPPFEITGPTNDEYPGQWCIPQVGMPANVNLTVGQNITIQVIEAAQHGAALYSCVDVTLVEDGSPQVETVSQDNCYNSSDLGFQLVFTTTALASGAYSTMEQPPVQMAFATAFLLPLLLAIL</sequence>
<keyword evidence="7" id="KW-0449">Lipoprotein</keyword>
<comment type="caution">
    <text evidence="9">The sequence shown here is derived from an EMBL/GenBank/DDBJ whole genome shotgun (WGS) entry which is preliminary data.</text>
</comment>
<keyword evidence="6" id="KW-0325">Glycoprotein</keyword>
<evidence type="ECO:0000256" key="1">
    <source>
        <dbReference type="ARBA" id="ARBA00004609"/>
    </source>
</evidence>
<dbReference type="EMBL" id="JAUTXT010000008">
    <property type="protein sequence ID" value="KAK3676951.1"/>
    <property type="molecule type" value="Genomic_DNA"/>
</dbReference>
<dbReference type="GO" id="GO:0005886">
    <property type="term" value="C:plasma membrane"/>
    <property type="evidence" value="ECO:0007669"/>
    <property type="project" value="UniProtKB-SubCell"/>
</dbReference>
<keyword evidence="2" id="KW-1003">Cell membrane</keyword>
<reference evidence="9" key="1">
    <citation type="submission" date="2023-07" db="EMBL/GenBank/DDBJ databases">
        <title>Black Yeasts Isolated from many extreme environments.</title>
        <authorList>
            <person name="Coleine C."/>
            <person name="Stajich J.E."/>
            <person name="Selbmann L."/>
        </authorList>
    </citation>
    <scope>NUCLEOTIDE SEQUENCE</scope>
    <source>
        <strain evidence="9">CCFEE 5485</strain>
    </source>
</reference>
<dbReference type="InterPro" id="IPR046530">
    <property type="entry name" value="BIM1-like_dom"/>
</dbReference>
<keyword evidence="5" id="KW-0472">Membrane</keyword>
<keyword evidence="10" id="KW-1185">Reference proteome</keyword>
<dbReference type="PANTHER" id="PTHR34992:SF10">
    <property type="entry name" value="COPPER ACQUISITION FACTOR BIM1-LIKE DOMAIN-CONTAINING PROTEIN"/>
    <property type="match status" value="1"/>
</dbReference>
<comment type="subcellular location">
    <subcellularLocation>
        <location evidence="1">Cell membrane</location>
        <topology evidence="1">Lipid-anchor</topology>
        <topology evidence="1">GPI-anchor</topology>
    </subcellularLocation>
</comment>
<evidence type="ECO:0000313" key="9">
    <source>
        <dbReference type="EMBL" id="KAK3676951.1"/>
    </source>
</evidence>
<evidence type="ECO:0000256" key="5">
    <source>
        <dbReference type="ARBA" id="ARBA00023136"/>
    </source>
</evidence>
<feature type="domain" description="Copper acquisition factor BIM1-like" evidence="8">
    <location>
        <begin position="12"/>
        <end position="84"/>
    </location>
</feature>
<evidence type="ECO:0000256" key="4">
    <source>
        <dbReference type="ARBA" id="ARBA00022729"/>
    </source>
</evidence>
<keyword evidence="4" id="KW-0732">Signal</keyword>
<organism evidence="9 10">
    <name type="scientific">Recurvomyces mirabilis</name>
    <dbReference type="NCBI Taxonomy" id="574656"/>
    <lineage>
        <taxon>Eukaryota</taxon>
        <taxon>Fungi</taxon>
        <taxon>Dikarya</taxon>
        <taxon>Ascomycota</taxon>
        <taxon>Pezizomycotina</taxon>
        <taxon>Dothideomycetes</taxon>
        <taxon>Dothideomycetidae</taxon>
        <taxon>Mycosphaerellales</taxon>
        <taxon>Teratosphaeriaceae</taxon>
        <taxon>Recurvomyces</taxon>
    </lineage>
</organism>
<accession>A0AAE0WSG0</accession>
<dbReference type="Proteomes" id="UP001274830">
    <property type="component" value="Unassembled WGS sequence"/>
</dbReference>
<dbReference type="GO" id="GO:0098552">
    <property type="term" value="C:side of membrane"/>
    <property type="evidence" value="ECO:0007669"/>
    <property type="project" value="UniProtKB-KW"/>
</dbReference>
<name>A0AAE0WSG0_9PEZI</name>
<evidence type="ECO:0000256" key="3">
    <source>
        <dbReference type="ARBA" id="ARBA00022622"/>
    </source>
</evidence>
<keyword evidence="3" id="KW-0336">GPI-anchor</keyword>
<dbReference type="PANTHER" id="PTHR34992">
    <property type="entry name" value="HYPHAL ANASTAMOSIS-7 PROTEIN"/>
    <property type="match status" value="1"/>
</dbReference>
<evidence type="ECO:0000256" key="2">
    <source>
        <dbReference type="ARBA" id="ARBA00022475"/>
    </source>
</evidence>
<evidence type="ECO:0000256" key="6">
    <source>
        <dbReference type="ARBA" id="ARBA00023180"/>
    </source>
</evidence>
<proteinExistence type="predicted"/>